<reference evidence="7 8" key="1">
    <citation type="submission" date="2018-03" db="EMBL/GenBank/DDBJ databases">
        <title>Lachnoclostridium SNUG30386 gen.nov., sp.nov., isolated from human faeces.</title>
        <authorList>
            <person name="Seo B."/>
            <person name="Jeon K."/>
            <person name="Ko G."/>
        </authorList>
    </citation>
    <scope>NUCLEOTIDE SEQUENCE [LARGE SCALE GENOMIC DNA]</scope>
    <source>
        <strain evidence="7 8">SNUG30386</strain>
    </source>
</reference>
<sequence length="563" mass="61188">MMKLKKVMAWTLASAMFAGLLAGCGGSTQTTETAAAESGSAEGGSSAEGGKVLRYQASTLVDSLDPALSNDYTSSGVISQFMMGLMTKDESGAPVYGVAESEEKSEDGLTLTFKIRDDAKWSNGDPVTANDFVYAWRRVADPATASDYQFFITTACIANAEEVTTGEKPVEELGVEAADDKTLVVTLSSPCAIFDYLMASGACFLPLNQKFVESCGGNFATSADTLLADGPFKVSSYEPSAMKVELVKNDQFFGASDVKLDGVEFSIITDSQTAALSFENGDLDVVTLSGNLVEQYEDDPRFSTRSDGYNWYLTPNMKKEGLDNVNIRKALAKSYDKEAITTRVLKDGSTPMDYFVPQGLATNEKGEDFREAAGSAYDSWTYDVEAAKELWKTGLGELGKDSLSFTLMCEDTDSAQAVAQFLQSEWQNNLPGLTIELQVLPKKARLEYMQKGEYDIGLTRWGPDYADPMTDLDMWITGSSTNYSQFSDADYDATIQSAKKGDLALDQDARWEALVGCEKTLADQCVLFPIYGQSVAVMTNPDVSGIQYYSVGLPYLFINVDKK</sequence>
<feature type="chain" id="PRO_5039078430" evidence="5">
    <location>
        <begin position="23"/>
        <end position="563"/>
    </location>
</feature>
<dbReference type="Pfam" id="PF00496">
    <property type="entry name" value="SBP_bac_5"/>
    <property type="match status" value="1"/>
</dbReference>
<dbReference type="EMBL" id="PYLO01000002">
    <property type="protein sequence ID" value="PST37882.1"/>
    <property type="molecule type" value="Genomic_DNA"/>
</dbReference>
<comment type="caution">
    <text evidence="7">The sequence shown here is derived from an EMBL/GenBank/DDBJ whole genome shotgun (WGS) entry which is preliminary data.</text>
</comment>
<dbReference type="InterPro" id="IPR030678">
    <property type="entry name" value="Peptide/Ni-bd"/>
</dbReference>
<evidence type="ECO:0000313" key="8">
    <source>
        <dbReference type="Proteomes" id="UP000241048"/>
    </source>
</evidence>
<dbReference type="FunFam" id="3.90.76.10:FF:000001">
    <property type="entry name" value="Oligopeptide ABC transporter substrate-binding protein"/>
    <property type="match status" value="1"/>
</dbReference>
<dbReference type="SUPFAM" id="SSF53850">
    <property type="entry name" value="Periplasmic binding protein-like II"/>
    <property type="match status" value="1"/>
</dbReference>
<evidence type="ECO:0000256" key="1">
    <source>
        <dbReference type="ARBA" id="ARBA00004193"/>
    </source>
</evidence>
<protein>
    <submittedName>
        <fullName evidence="7">Peptide ABC transporter substrate-binding protein</fullName>
    </submittedName>
</protein>
<evidence type="ECO:0000259" key="6">
    <source>
        <dbReference type="Pfam" id="PF00496"/>
    </source>
</evidence>
<dbReference type="Gene3D" id="3.40.190.10">
    <property type="entry name" value="Periplasmic binding protein-like II"/>
    <property type="match status" value="1"/>
</dbReference>
<evidence type="ECO:0000313" key="7">
    <source>
        <dbReference type="EMBL" id="PST37882.1"/>
    </source>
</evidence>
<dbReference type="PIRSF" id="PIRSF002741">
    <property type="entry name" value="MppA"/>
    <property type="match status" value="1"/>
</dbReference>
<dbReference type="InterPro" id="IPR039424">
    <property type="entry name" value="SBP_5"/>
</dbReference>
<evidence type="ECO:0000256" key="2">
    <source>
        <dbReference type="ARBA" id="ARBA00005695"/>
    </source>
</evidence>
<proteinExistence type="inferred from homology"/>
<gene>
    <name evidence="7" type="ORF">C7U56_08470</name>
</gene>
<evidence type="ECO:0000256" key="4">
    <source>
        <dbReference type="ARBA" id="ARBA00022729"/>
    </source>
</evidence>
<evidence type="ECO:0000256" key="3">
    <source>
        <dbReference type="ARBA" id="ARBA00022448"/>
    </source>
</evidence>
<dbReference type="GO" id="GO:0043190">
    <property type="term" value="C:ATP-binding cassette (ABC) transporter complex"/>
    <property type="evidence" value="ECO:0007669"/>
    <property type="project" value="InterPro"/>
</dbReference>
<dbReference type="CDD" id="cd08504">
    <property type="entry name" value="PBP2_OppA"/>
    <property type="match status" value="1"/>
</dbReference>
<comment type="similarity">
    <text evidence="2">Belongs to the bacterial solute-binding protein 5 family.</text>
</comment>
<dbReference type="GO" id="GO:1904680">
    <property type="term" value="F:peptide transmembrane transporter activity"/>
    <property type="evidence" value="ECO:0007669"/>
    <property type="project" value="TreeGrafter"/>
</dbReference>
<keyword evidence="4 5" id="KW-0732">Signal</keyword>
<feature type="signal peptide" evidence="5">
    <location>
        <begin position="1"/>
        <end position="22"/>
    </location>
</feature>
<dbReference type="Gene3D" id="3.90.76.10">
    <property type="entry name" value="Dipeptide-binding Protein, Domain 1"/>
    <property type="match status" value="1"/>
</dbReference>
<dbReference type="FunFam" id="3.10.105.10:FF:000001">
    <property type="entry name" value="Oligopeptide ABC transporter, oligopeptide-binding protein"/>
    <property type="match status" value="1"/>
</dbReference>
<keyword evidence="8" id="KW-1185">Reference proteome</keyword>
<keyword evidence="3" id="KW-0813">Transport</keyword>
<dbReference type="GO" id="GO:0030288">
    <property type="term" value="C:outer membrane-bounded periplasmic space"/>
    <property type="evidence" value="ECO:0007669"/>
    <property type="project" value="UniProtKB-ARBA"/>
</dbReference>
<name>A0A2T3FRH6_9CLOT</name>
<organism evidence="7 8">
    <name type="scientific">Clostridium fessum</name>
    <dbReference type="NCBI Taxonomy" id="2126740"/>
    <lineage>
        <taxon>Bacteria</taxon>
        <taxon>Bacillati</taxon>
        <taxon>Bacillota</taxon>
        <taxon>Clostridia</taxon>
        <taxon>Eubacteriales</taxon>
        <taxon>Clostridiaceae</taxon>
        <taxon>Clostridium</taxon>
    </lineage>
</organism>
<dbReference type="InterPro" id="IPR000914">
    <property type="entry name" value="SBP_5_dom"/>
</dbReference>
<dbReference type="AlphaFoldDB" id="A0A2T3FRH6"/>
<accession>A0A2T3FRH6</accession>
<dbReference type="Gene3D" id="3.10.105.10">
    <property type="entry name" value="Dipeptide-binding Protein, Domain 3"/>
    <property type="match status" value="1"/>
</dbReference>
<dbReference type="GO" id="GO:0015833">
    <property type="term" value="P:peptide transport"/>
    <property type="evidence" value="ECO:0007669"/>
    <property type="project" value="TreeGrafter"/>
</dbReference>
<evidence type="ECO:0000256" key="5">
    <source>
        <dbReference type="SAM" id="SignalP"/>
    </source>
</evidence>
<dbReference type="InterPro" id="IPR023765">
    <property type="entry name" value="SBP_5_CS"/>
</dbReference>
<dbReference type="PANTHER" id="PTHR30290">
    <property type="entry name" value="PERIPLASMIC BINDING COMPONENT OF ABC TRANSPORTER"/>
    <property type="match status" value="1"/>
</dbReference>
<dbReference type="PROSITE" id="PS51257">
    <property type="entry name" value="PROKAR_LIPOPROTEIN"/>
    <property type="match status" value="1"/>
</dbReference>
<dbReference type="PANTHER" id="PTHR30290:SF10">
    <property type="entry name" value="PERIPLASMIC OLIGOPEPTIDE-BINDING PROTEIN-RELATED"/>
    <property type="match status" value="1"/>
</dbReference>
<feature type="domain" description="Solute-binding protein family 5" evidence="6">
    <location>
        <begin position="94"/>
        <end position="481"/>
    </location>
</feature>
<comment type="subcellular location">
    <subcellularLocation>
        <location evidence="1">Cell membrane</location>
        <topology evidence="1">Lipid-anchor</topology>
    </subcellularLocation>
</comment>
<dbReference type="Proteomes" id="UP000241048">
    <property type="component" value="Unassembled WGS sequence"/>
</dbReference>
<dbReference type="PROSITE" id="PS01040">
    <property type="entry name" value="SBP_BACTERIAL_5"/>
    <property type="match status" value="1"/>
</dbReference>